<accession>A0A024Q846</accession>
<keyword evidence="3 8" id="KW-0813">Transport</keyword>
<comment type="subcellular location">
    <subcellularLocation>
        <location evidence="1 8">Cell membrane</location>
        <topology evidence="1 8">Multi-pass membrane protein</topology>
    </subcellularLocation>
</comment>
<dbReference type="InterPro" id="IPR047817">
    <property type="entry name" value="ABC2_TM_bact-type"/>
</dbReference>
<feature type="domain" description="ABC transmembrane type-2" evidence="9">
    <location>
        <begin position="35"/>
        <end position="267"/>
    </location>
</feature>
<dbReference type="eggNOG" id="COG1682">
    <property type="taxonomic scope" value="Bacteria"/>
</dbReference>
<dbReference type="GO" id="GO:0015920">
    <property type="term" value="P:lipopolysaccharide transport"/>
    <property type="evidence" value="ECO:0007669"/>
    <property type="project" value="TreeGrafter"/>
</dbReference>
<evidence type="ECO:0000256" key="4">
    <source>
        <dbReference type="ARBA" id="ARBA00022475"/>
    </source>
</evidence>
<feature type="transmembrane region" description="Helical" evidence="8">
    <location>
        <begin position="183"/>
        <end position="202"/>
    </location>
</feature>
<evidence type="ECO:0000256" key="8">
    <source>
        <dbReference type="RuleBase" id="RU361157"/>
    </source>
</evidence>
<proteinExistence type="inferred from homology"/>
<dbReference type="Proteomes" id="UP000028875">
    <property type="component" value="Unassembled WGS sequence"/>
</dbReference>
<dbReference type="EMBL" id="CCDP010000001">
    <property type="protein sequence ID" value="CDQ38375.1"/>
    <property type="molecule type" value="Genomic_DNA"/>
</dbReference>
<evidence type="ECO:0000256" key="6">
    <source>
        <dbReference type="ARBA" id="ARBA00022989"/>
    </source>
</evidence>
<dbReference type="Pfam" id="PF01061">
    <property type="entry name" value="ABC2_membrane"/>
    <property type="match status" value="1"/>
</dbReference>
<evidence type="ECO:0000256" key="3">
    <source>
        <dbReference type="ARBA" id="ARBA00022448"/>
    </source>
</evidence>
<reference evidence="11" key="2">
    <citation type="submission" date="2014-05" db="EMBL/GenBank/DDBJ databases">
        <title>Draft genome sequence of Virgibacillus massiliensis Vm-5.</title>
        <authorList>
            <person name="Khelaifia S."/>
            <person name="Croce O."/>
            <person name="Lagier J.C."/>
            <person name="Raoult D."/>
        </authorList>
    </citation>
    <scope>NUCLEOTIDE SEQUENCE [LARGE SCALE GENOMIC DNA]</scope>
    <source>
        <strain evidence="11">Vm-5</strain>
    </source>
</reference>
<dbReference type="PROSITE" id="PS51012">
    <property type="entry name" value="ABC_TM2"/>
    <property type="match status" value="1"/>
</dbReference>
<feature type="transmembrane region" description="Helical" evidence="8">
    <location>
        <begin position="148"/>
        <end position="171"/>
    </location>
</feature>
<feature type="transmembrane region" description="Helical" evidence="8">
    <location>
        <begin position="114"/>
        <end position="142"/>
    </location>
</feature>
<comment type="similarity">
    <text evidence="2 8">Belongs to the ABC-2 integral membrane protein family.</text>
</comment>
<protein>
    <recommendedName>
        <fullName evidence="8">Transport permease protein</fullName>
    </recommendedName>
</protein>
<sequence>MKSAIKVIKEQIDHFYLLRRLSVYELKSKNKNNYLGILWEILNPAIQIVIYWFVFTTLRSREPVVLADGQEVDFFPWLVAAFFLWIFFYQGTIQGSKSIYARLKMLSKMNFPMSIIPGYVIFSQFYVHLVMLGISIILLNFIGHFASIYYLQLIYYIFAAGALIFALSLITSTLSTIVRDVHMLLNSILRMFLYVSGVLWPLSIVGNEFPEILTILKLNPLYYLIEGYRAALFGTEWHFIAQWEYTLVFWGIVIVLFLFGSMLHVKFRRHFIDYL</sequence>
<comment type="caution">
    <text evidence="10">The sequence shown here is derived from an EMBL/GenBank/DDBJ whole genome shotgun (WGS) entry which is preliminary data.</text>
</comment>
<evidence type="ECO:0000256" key="1">
    <source>
        <dbReference type="ARBA" id="ARBA00004651"/>
    </source>
</evidence>
<dbReference type="GO" id="GO:0005886">
    <property type="term" value="C:plasma membrane"/>
    <property type="evidence" value="ECO:0007669"/>
    <property type="project" value="UniProtKB-SubCell"/>
</dbReference>
<dbReference type="InterPro" id="IPR013525">
    <property type="entry name" value="ABC2_TM"/>
</dbReference>
<evidence type="ECO:0000256" key="5">
    <source>
        <dbReference type="ARBA" id="ARBA00022692"/>
    </source>
</evidence>
<evidence type="ECO:0000256" key="7">
    <source>
        <dbReference type="ARBA" id="ARBA00023136"/>
    </source>
</evidence>
<dbReference type="AlphaFoldDB" id="A0A024Q846"/>
<dbReference type="GO" id="GO:0140359">
    <property type="term" value="F:ABC-type transporter activity"/>
    <property type="evidence" value="ECO:0007669"/>
    <property type="project" value="InterPro"/>
</dbReference>
<name>A0A024Q846_9BACI</name>
<organism evidence="10 11">
    <name type="scientific">Virgibacillus massiliensis</name>
    <dbReference type="NCBI Taxonomy" id="1462526"/>
    <lineage>
        <taxon>Bacteria</taxon>
        <taxon>Bacillati</taxon>
        <taxon>Bacillota</taxon>
        <taxon>Bacilli</taxon>
        <taxon>Bacillales</taxon>
        <taxon>Bacillaceae</taxon>
        <taxon>Virgibacillus</taxon>
    </lineage>
</organism>
<reference evidence="10 11" key="1">
    <citation type="submission" date="2014-03" db="EMBL/GenBank/DDBJ databases">
        <authorList>
            <person name="Urmite Genomes U."/>
        </authorList>
    </citation>
    <scope>NUCLEOTIDE SEQUENCE [LARGE SCALE GENOMIC DNA]</scope>
    <source>
        <strain evidence="10 11">Vm-5</strain>
    </source>
</reference>
<gene>
    <name evidence="10" type="primary">tagG</name>
    <name evidence="10" type="ORF">BN990_00645</name>
</gene>
<dbReference type="PANTHER" id="PTHR30413">
    <property type="entry name" value="INNER MEMBRANE TRANSPORT PERMEASE"/>
    <property type="match status" value="1"/>
</dbReference>
<dbReference type="RefSeq" id="WP_038242275.1">
    <property type="nucleotide sequence ID" value="NZ_BNER01000001.1"/>
</dbReference>
<dbReference type="OrthoDB" id="9794365at2"/>
<dbReference type="STRING" id="1462526.BN990_00645"/>
<evidence type="ECO:0000256" key="2">
    <source>
        <dbReference type="ARBA" id="ARBA00007783"/>
    </source>
</evidence>
<keyword evidence="11" id="KW-1185">Reference proteome</keyword>
<dbReference type="PANTHER" id="PTHR30413:SF10">
    <property type="entry name" value="CAPSULE POLYSACCHARIDE EXPORT INNER-MEMBRANE PROTEIN CTRC"/>
    <property type="match status" value="1"/>
</dbReference>
<keyword evidence="5 8" id="KW-0812">Transmembrane</keyword>
<keyword evidence="6 8" id="KW-1133">Transmembrane helix</keyword>
<evidence type="ECO:0000313" key="10">
    <source>
        <dbReference type="EMBL" id="CDQ38375.1"/>
    </source>
</evidence>
<feature type="transmembrane region" description="Helical" evidence="8">
    <location>
        <begin position="247"/>
        <end position="265"/>
    </location>
</feature>
<feature type="transmembrane region" description="Helical" evidence="8">
    <location>
        <begin position="34"/>
        <end position="54"/>
    </location>
</feature>
<feature type="transmembrane region" description="Helical" evidence="8">
    <location>
        <begin position="74"/>
        <end position="93"/>
    </location>
</feature>
<evidence type="ECO:0000259" key="9">
    <source>
        <dbReference type="PROSITE" id="PS51012"/>
    </source>
</evidence>
<keyword evidence="4 8" id="KW-1003">Cell membrane</keyword>
<keyword evidence="7 8" id="KW-0472">Membrane</keyword>
<evidence type="ECO:0000313" key="11">
    <source>
        <dbReference type="Proteomes" id="UP000028875"/>
    </source>
</evidence>